<dbReference type="Gene3D" id="3.40.630.30">
    <property type="match status" value="2"/>
</dbReference>
<dbReference type="InterPro" id="IPR016181">
    <property type="entry name" value="Acyl_CoA_acyltransferase"/>
</dbReference>
<organism evidence="4 5">
    <name type="scientific">Streptosporangium amethystogenes subsp. fukuiense</name>
    <dbReference type="NCBI Taxonomy" id="698418"/>
    <lineage>
        <taxon>Bacteria</taxon>
        <taxon>Bacillati</taxon>
        <taxon>Actinomycetota</taxon>
        <taxon>Actinomycetes</taxon>
        <taxon>Streptosporangiales</taxon>
        <taxon>Streptosporangiaceae</taxon>
        <taxon>Streptosporangium</taxon>
    </lineage>
</organism>
<dbReference type="PANTHER" id="PTHR43420:SF44">
    <property type="entry name" value="ACETYLTRANSFERASE YPEA"/>
    <property type="match status" value="1"/>
</dbReference>
<comment type="caution">
    <text evidence="4">The sequence shown here is derived from an EMBL/GenBank/DDBJ whole genome shotgun (WGS) entry which is preliminary data.</text>
</comment>
<name>A0ABW2T365_9ACTN</name>
<feature type="domain" description="N-acetyltransferase" evidence="3">
    <location>
        <begin position="5"/>
        <end position="156"/>
    </location>
</feature>
<keyword evidence="2 4" id="KW-0012">Acyltransferase</keyword>
<reference evidence="5" key="1">
    <citation type="journal article" date="2019" name="Int. J. Syst. Evol. Microbiol.">
        <title>The Global Catalogue of Microorganisms (GCM) 10K type strain sequencing project: providing services to taxonomists for standard genome sequencing and annotation.</title>
        <authorList>
            <consortium name="The Broad Institute Genomics Platform"/>
            <consortium name="The Broad Institute Genome Sequencing Center for Infectious Disease"/>
            <person name="Wu L."/>
            <person name="Ma J."/>
        </authorList>
    </citation>
    <scope>NUCLEOTIDE SEQUENCE [LARGE SCALE GENOMIC DNA]</scope>
    <source>
        <strain evidence="5">JCM 10083</strain>
    </source>
</reference>
<dbReference type="InterPro" id="IPR027455">
    <property type="entry name" value="Sper_AcTfrase_N"/>
</dbReference>
<dbReference type="GO" id="GO:0016746">
    <property type="term" value="F:acyltransferase activity"/>
    <property type="evidence" value="ECO:0007669"/>
    <property type="project" value="UniProtKB-KW"/>
</dbReference>
<accession>A0ABW2T365</accession>
<gene>
    <name evidence="4" type="ORF">ACFQVD_19175</name>
</gene>
<dbReference type="PANTHER" id="PTHR43420">
    <property type="entry name" value="ACETYLTRANSFERASE"/>
    <property type="match status" value="1"/>
</dbReference>
<evidence type="ECO:0000256" key="1">
    <source>
        <dbReference type="ARBA" id="ARBA00022679"/>
    </source>
</evidence>
<dbReference type="InterPro" id="IPR050680">
    <property type="entry name" value="YpeA/RimI_acetyltransf"/>
</dbReference>
<evidence type="ECO:0000259" key="3">
    <source>
        <dbReference type="PROSITE" id="PS51186"/>
    </source>
</evidence>
<dbReference type="InterPro" id="IPR000182">
    <property type="entry name" value="GNAT_dom"/>
</dbReference>
<dbReference type="Gene3D" id="1.10.287.900">
    <property type="entry name" value="The crystal structure of the spermine/spermidine acetyltransferase from enterococcus faecali"/>
    <property type="match status" value="1"/>
</dbReference>
<dbReference type="EMBL" id="JBHTEE010000001">
    <property type="protein sequence ID" value="MFC7602226.1"/>
    <property type="molecule type" value="Genomic_DNA"/>
</dbReference>
<dbReference type="PROSITE" id="PS51186">
    <property type="entry name" value="GNAT"/>
    <property type="match status" value="2"/>
</dbReference>
<protein>
    <submittedName>
        <fullName evidence="4">GNAT family N-acetyltransferase</fullName>
        <ecNumber evidence="4">2.3.1.-</ecNumber>
    </submittedName>
</protein>
<dbReference type="SUPFAM" id="SSF55729">
    <property type="entry name" value="Acyl-CoA N-acyltransferases (Nat)"/>
    <property type="match status" value="2"/>
</dbReference>
<evidence type="ECO:0000313" key="5">
    <source>
        <dbReference type="Proteomes" id="UP001596514"/>
    </source>
</evidence>
<dbReference type="CDD" id="cd04301">
    <property type="entry name" value="NAT_SF"/>
    <property type="match status" value="2"/>
</dbReference>
<dbReference type="RefSeq" id="WP_343964427.1">
    <property type="nucleotide sequence ID" value="NZ_BAAAGK010000023.1"/>
</dbReference>
<evidence type="ECO:0000256" key="2">
    <source>
        <dbReference type="ARBA" id="ARBA00023315"/>
    </source>
</evidence>
<dbReference type="EC" id="2.3.1.-" evidence="4"/>
<sequence>MSSSLRLEKVTADNVEAACRLKVRPDQEEFVDPVAWSLAEAYARPEVAWPRLIFDGEQLVGFVMGFFMVRFNPDDPDDTPRCGIWRLNIAADQQGRGYGRFAVESVCEEVRGRGQNRVTVTWAPGERGPERFYLRLGFRPTGEKSGDQVVGELALTGRRDGFQTGPAEVRRLTTEDWRTFRDVRLAALADAPEAFSSSLGREQAYDEARWRAGMLPERGVKAVAVVDGRVAGVVGGWVPEGRGGAVEVYGMWVDPAARGAGIGALLVEEVVAWAAEHGHRRIQLWVVDGNDGADRLYRRLGFEATGESEPHTNDPGLHERLMVRMLAARPQVHHGT</sequence>
<proteinExistence type="predicted"/>
<keyword evidence="1 4" id="KW-0808">Transferase</keyword>
<dbReference type="Proteomes" id="UP001596514">
    <property type="component" value="Unassembled WGS sequence"/>
</dbReference>
<keyword evidence="5" id="KW-1185">Reference proteome</keyword>
<dbReference type="Pfam" id="PF00583">
    <property type="entry name" value="Acetyltransf_1"/>
    <property type="match status" value="2"/>
</dbReference>
<feature type="domain" description="N-acetyltransferase" evidence="3">
    <location>
        <begin position="167"/>
        <end position="327"/>
    </location>
</feature>
<evidence type="ECO:0000313" key="4">
    <source>
        <dbReference type="EMBL" id="MFC7602226.1"/>
    </source>
</evidence>